<dbReference type="Gene3D" id="3.40.50.2300">
    <property type="match status" value="1"/>
</dbReference>
<evidence type="ECO:0000256" key="3">
    <source>
        <dbReference type="PROSITE-ProRule" id="PRU00169"/>
    </source>
</evidence>
<dbReference type="InterPro" id="IPR011006">
    <property type="entry name" value="CheY-like_superfamily"/>
</dbReference>
<evidence type="ECO:0000259" key="5">
    <source>
        <dbReference type="PROSITE" id="PS50110"/>
    </source>
</evidence>
<dbReference type="RefSeq" id="WP_214299332.1">
    <property type="nucleotide sequence ID" value="NZ_JAHDYS010000010.1"/>
</dbReference>
<accession>A0ABS5U9P6</accession>
<protein>
    <submittedName>
        <fullName evidence="6">Response regulator transcription factor</fullName>
    </submittedName>
</protein>
<dbReference type="PRINTS" id="PR00038">
    <property type="entry name" value="HTHLUXR"/>
</dbReference>
<evidence type="ECO:0000313" key="6">
    <source>
        <dbReference type="EMBL" id="MBT1072408.1"/>
    </source>
</evidence>
<keyword evidence="2" id="KW-0238">DNA-binding</keyword>
<dbReference type="InterPro" id="IPR051015">
    <property type="entry name" value="EvgA-like"/>
</dbReference>
<dbReference type="SMART" id="SM00421">
    <property type="entry name" value="HTH_LUXR"/>
    <property type="match status" value="1"/>
</dbReference>
<evidence type="ECO:0000256" key="2">
    <source>
        <dbReference type="ARBA" id="ARBA00023125"/>
    </source>
</evidence>
<dbReference type="InterPro" id="IPR001789">
    <property type="entry name" value="Sig_transdc_resp-reg_receiver"/>
</dbReference>
<evidence type="ECO:0000313" key="7">
    <source>
        <dbReference type="Proteomes" id="UP000784128"/>
    </source>
</evidence>
<comment type="caution">
    <text evidence="6">The sequence shown here is derived from an EMBL/GenBank/DDBJ whole genome shotgun (WGS) entry which is preliminary data.</text>
</comment>
<dbReference type="Pfam" id="PF00072">
    <property type="entry name" value="Response_reg"/>
    <property type="match status" value="1"/>
</dbReference>
<dbReference type="CDD" id="cd06170">
    <property type="entry name" value="LuxR_C_like"/>
    <property type="match status" value="1"/>
</dbReference>
<organism evidence="6 7">
    <name type="scientific">Pelotalea chapellei</name>
    <dbReference type="NCBI Taxonomy" id="44671"/>
    <lineage>
        <taxon>Bacteria</taxon>
        <taxon>Pseudomonadati</taxon>
        <taxon>Thermodesulfobacteriota</taxon>
        <taxon>Desulfuromonadia</taxon>
        <taxon>Geobacterales</taxon>
        <taxon>Geobacteraceae</taxon>
        <taxon>Pelotalea</taxon>
    </lineage>
</organism>
<reference evidence="6 7" key="1">
    <citation type="submission" date="2021-05" db="EMBL/GenBank/DDBJ databases">
        <title>The draft genome of Geobacter chapellei DSM 13688.</title>
        <authorList>
            <person name="Xu Z."/>
            <person name="Masuda Y."/>
            <person name="Itoh H."/>
            <person name="Senoo K."/>
        </authorList>
    </citation>
    <scope>NUCLEOTIDE SEQUENCE [LARGE SCALE GENOMIC DNA]</scope>
    <source>
        <strain evidence="6 7">DSM 13688</strain>
    </source>
</reference>
<feature type="modified residue" description="4-aspartylphosphate" evidence="3">
    <location>
        <position position="56"/>
    </location>
</feature>
<dbReference type="InterPro" id="IPR016032">
    <property type="entry name" value="Sig_transdc_resp-reg_C-effctor"/>
</dbReference>
<dbReference type="CDD" id="cd17535">
    <property type="entry name" value="REC_NarL-like"/>
    <property type="match status" value="1"/>
</dbReference>
<keyword evidence="1 3" id="KW-0597">Phosphoprotein</keyword>
<dbReference type="Proteomes" id="UP000784128">
    <property type="component" value="Unassembled WGS sequence"/>
</dbReference>
<dbReference type="PROSITE" id="PS50043">
    <property type="entry name" value="HTH_LUXR_2"/>
    <property type="match status" value="1"/>
</dbReference>
<feature type="domain" description="Response regulatory" evidence="5">
    <location>
        <begin position="5"/>
        <end position="121"/>
    </location>
</feature>
<dbReference type="Pfam" id="PF00196">
    <property type="entry name" value="GerE"/>
    <property type="match status" value="1"/>
</dbReference>
<dbReference type="EMBL" id="JAHDYS010000010">
    <property type="protein sequence ID" value="MBT1072408.1"/>
    <property type="molecule type" value="Genomic_DNA"/>
</dbReference>
<dbReference type="InterPro" id="IPR000792">
    <property type="entry name" value="Tscrpt_reg_LuxR_C"/>
</dbReference>
<proteinExistence type="predicted"/>
<dbReference type="PROSITE" id="PS50110">
    <property type="entry name" value="RESPONSE_REGULATORY"/>
    <property type="match status" value="1"/>
</dbReference>
<name>A0ABS5U9P6_9BACT</name>
<keyword evidence="7" id="KW-1185">Reference proteome</keyword>
<dbReference type="InterPro" id="IPR058245">
    <property type="entry name" value="NreC/VraR/RcsB-like_REC"/>
</dbReference>
<gene>
    <name evidence="6" type="ORF">KJB30_11465</name>
</gene>
<dbReference type="SUPFAM" id="SSF46894">
    <property type="entry name" value="C-terminal effector domain of the bipartite response regulators"/>
    <property type="match status" value="1"/>
</dbReference>
<dbReference type="PANTHER" id="PTHR45566:SF2">
    <property type="entry name" value="NARL SUBFAMILY"/>
    <property type="match status" value="1"/>
</dbReference>
<dbReference type="PANTHER" id="PTHR45566">
    <property type="entry name" value="HTH-TYPE TRANSCRIPTIONAL REGULATOR YHJB-RELATED"/>
    <property type="match status" value="1"/>
</dbReference>
<dbReference type="SMART" id="SM00448">
    <property type="entry name" value="REC"/>
    <property type="match status" value="1"/>
</dbReference>
<dbReference type="PROSITE" id="PS00622">
    <property type="entry name" value="HTH_LUXR_1"/>
    <property type="match status" value="1"/>
</dbReference>
<evidence type="ECO:0000259" key="4">
    <source>
        <dbReference type="PROSITE" id="PS50043"/>
    </source>
</evidence>
<evidence type="ECO:0000256" key="1">
    <source>
        <dbReference type="ARBA" id="ARBA00022553"/>
    </source>
</evidence>
<dbReference type="SUPFAM" id="SSF52172">
    <property type="entry name" value="CheY-like"/>
    <property type="match status" value="1"/>
</dbReference>
<sequence length="211" mass="23341">MSLKKIIIADDHVIFREGLKQVISSAENMVVTDEASTGQELLQKVQENDYDLVILDISMPGRNGLDTLVELKKVRPKLPVLILSMHPEEQYALRAYKSGASGYMTKGSPVSELLDALRKLALGKKYVSADLAEAMICGLGEPTQIEIQHTLSNREYQVLCMIASGKTVGSIADELALSAKTISTYRSHILRKLNMKNNSEMTRFAIENCLV</sequence>
<feature type="domain" description="HTH luxR-type" evidence="4">
    <location>
        <begin position="144"/>
        <end position="209"/>
    </location>
</feature>